<dbReference type="PATRIC" id="fig|1396.432.peg.2496"/>
<sequence>MFEFLVVFIIIAIIGFFWSLSYQHRKTQIIQKDALDFSKGTYRKFKEKTGIEFNNVLMSNKKDIAIAVSEELNKIYILKHVPRYKSSAEIIESGITKGMSISESTKLMNDLLTSNILKDDAELKEYDFADLIQSEILEDGVSISKVSNASMLSRVLVGGTLVGGVGAIVGGVTSKNISNQMAISIDLKIVMNDMNSPTYTLNILSNVNSYGVEVQQGIPKNAPLYIEMKQLVEQWHSLFSIVINRNEKKNNQTSSGKNNVGTTYVADELIKLKGLLQEELITKEEFKKQKEKLLT</sequence>
<evidence type="ECO:0000256" key="1">
    <source>
        <dbReference type="SAM" id="Phobius"/>
    </source>
</evidence>
<name>A0A150AWS3_BACCE</name>
<protein>
    <recommendedName>
        <fullName evidence="4">SHOCT domain-containing protein</fullName>
    </recommendedName>
</protein>
<feature type="transmembrane region" description="Helical" evidence="1">
    <location>
        <begin position="6"/>
        <end position="22"/>
    </location>
</feature>
<gene>
    <name evidence="2" type="ORF">AT274_04420</name>
</gene>
<comment type="caution">
    <text evidence="2">The sequence shown here is derived from an EMBL/GenBank/DDBJ whole genome shotgun (WGS) entry which is preliminary data.</text>
</comment>
<evidence type="ECO:0008006" key="4">
    <source>
        <dbReference type="Google" id="ProtNLM"/>
    </source>
</evidence>
<keyword evidence="1" id="KW-1133">Transmembrane helix</keyword>
<dbReference type="Proteomes" id="UP000075591">
    <property type="component" value="Unassembled WGS sequence"/>
</dbReference>
<evidence type="ECO:0000313" key="3">
    <source>
        <dbReference type="Proteomes" id="UP000075591"/>
    </source>
</evidence>
<dbReference type="RefSeq" id="WP_000461405.1">
    <property type="nucleotide sequence ID" value="NZ_JAPJMG010000006.1"/>
</dbReference>
<reference evidence="2 3" key="1">
    <citation type="submission" date="2015-12" db="EMBL/GenBank/DDBJ databases">
        <title>Bacillus cereus Group isolate.</title>
        <authorList>
            <person name="Kovac J."/>
        </authorList>
    </citation>
    <scope>NUCLEOTIDE SEQUENCE [LARGE SCALE GENOMIC DNA]</scope>
    <source>
        <strain evidence="2 3">FSL W8-0275</strain>
    </source>
</reference>
<proteinExistence type="predicted"/>
<evidence type="ECO:0000313" key="2">
    <source>
        <dbReference type="EMBL" id="KXX87188.1"/>
    </source>
</evidence>
<organism evidence="2 3">
    <name type="scientific">Bacillus cereus</name>
    <dbReference type="NCBI Taxonomy" id="1396"/>
    <lineage>
        <taxon>Bacteria</taxon>
        <taxon>Bacillati</taxon>
        <taxon>Bacillota</taxon>
        <taxon>Bacilli</taxon>
        <taxon>Bacillales</taxon>
        <taxon>Bacillaceae</taxon>
        <taxon>Bacillus</taxon>
        <taxon>Bacillus cereus group</taxon>
    </lineage>
</organism>
<dbReference type="AlphaFoldDB" id="A0A150AWS3"/>
<keyword evidence="1" id="KW-0812">Transmembrane</keyword>
<keyword evidence="1" id="KW-0472">Membrane</keyword>
<accession>A0A150AWS3</accession>
<dbReference type="EMBL" id="LOMT01000138">
    <property type="protein sequence ID" value="KXX87188.1"/>
    <property type="molecule type" value="Genomic_DNA"/>
</dbReference>